<organism evidence="1 2">
    <name type="scientific">Thelephora ganbajun</name>
    <name type="common">Ganba fungus</name>
    <dbReference type="NCBI Taxonomy" id="370292"/>
    <lineage>
        <taxon>Eukaryota</taxon>
        <taxon>Fungi</taxon>
        <taxon>Dikarya</taxon>
        <taxon>Basidiomycota</taxon>
        <taxon>Agaricomycotina</taxon>
        <taxon>Agaricomycetes</taxon>
        <taxon>Thelephorales</taxon>
        <taxon>Thelephoraceae</taxon>
        <taxon>Thelephora</taxon>
    </lineage>
</organism>
<protein>
    <submittedName>
        <fullName evidence="1">Uncharacterized protein</fullName>
    </submittedName>
</protein>
<dbReference type="Proteomes" id="UP000886501">
    <property type="component" value="Unassembled WGS sequence"/>
</dbReference>
<proteinExistence type="predicted"/>
<gene>
    <name evidence="1" type="ORF">BDM02DRAFT_3120131</name>
</gene>
<comment type="caution">
    <text evidence="1">The sequence shown here is derived from an EMBL/GenBank/DDBJ whole genome shotgun (WGS) entry which is preliminary data.</text>
</comment>
<reference evidence="1" key="2">
    <citation type="journal article" date="2020" name="Nat. Commun.">
        <title>Large-scale genome sequencing of mycorrhizal fungi provides insights into the early evolution of symbiotic traits.</title>
        <authorList>
            <person name="Miyauchi S."/>
            <person name="Kiss E."/>
            <person name="Kuo A."/>
            <person name="Drula E."/>
            <person name="Kohler A."/>
            <person name="Sanchez-Garcia M."/>
            <person name="Morin E."/>
            <person name="Andreopoulos B."/>
            <person name="Barry K.W."/>
            <person name="Bonito G."/>
            <person name="Buee M."/>
            <person name="Carver A."/>
            <person name="Chen C."/>
            <person name="Cichocki N."/>
            <person name="Clum A."/>
            <person name="Culley D."/>
            <person name="Crous P.W."/>
            <person name="Fauchery L."/>
            <person name="Girlanda M."/>
            <person name="Hayes R.D."/>
            <person name="Keri Z."/>
            <person name="LaButti K."/>
            <person name="Lipzen A."/>
            <person name="Lombard V."/>
            <person name="Magnuson J."/>
            <person name="Maillard F."/>
            <person name="Murat C."/>
            <person name="Nolan M."/>
            <person name="Ohm R.A."/>
            <person name="Pangilinan J."/>
            <person name="Pereira M.F."/>
            <person name="Perotto S."/>
            <person name="Peter M."/>
            <person name="Pfister S."/>
            <person name="Riley R."/>
            <person name="Sitrit Y."/>
            <person name="Stielow J.B."/>
            <person name="Szollosi G."/>
            <person name="Zifcakova L."/>
            <person name="Stursova M."/>
            <person name="Spatafora J.W."/>
            <person name="Tedersoo L."/>
            <person name="Vaario L.M."/>
            <person name="Yamada A."/>
            <person name="Yan M."/>
            <person name="Wang P."/>
            <person name="Xu J."/>
            <person name="Bruns T."/>
            <person name="Baldrian P."/>
            <person name="Vilgalys R."/>
            <person name="Dunand C."/>
            <person name="Henrissat B."/>
            <person name="Grigoriev I.V."/>
            <person name="Hibbett D."/>
            <person name="Nagy L.G."/>
            <person name="Martin F.M."/>
        </authorList>
    </citation>
    <scope>NUCLEOTIDE SEQUENCE</scope>
    <source>
        <strain evidence="1">P2</strain>
    </source>
</reference>
<reference evidence="1" key="1">
    <citation type="submission" date="2019-10" db="EMBL/GenBank/DDBJ databases">
        <authorList>
            <consortium name="DOE Joint Genome Institute"/>
            <person name="Kuo A."/>
            <person name="Miyauchi S."/>
            <person name="Kiss E."/>
            <person name="Drula E."/>
            <person name="Kohler A."/>
            <person name="Sanchez-Garcia M."/>
            <person name="Andreopoulos B."/>
            <person name="Barry K.W."/>
            <person name="Bonito G."/>
            <person name="Buee M."/>
            <person name="Carver A."/>
            <person name="Chen C."/>
            <person name="Cichocki N."/>
            <person name="Clum A."/>
            <person name="Culley D."/>
            <person name="Crous P.W."/>
            <person name="Fauchery L."/>
            <person name="Girlanda M."/>
            <person name="Hayes R."/>
            <person name="Keri Z."/>
            <person name="Labutti K."/>
            <person name="Lipzen A."/>
            <person name="Lombard V."/>
            <person name="Magnuson J."/>
            <person name="Maillard F."/>
            <person name="Morin E."/>
            <person name="Murat C."/>
            <person name="Nolan M."/>
            <person name="Ohm R."/>
            <person name="Pangilinan J."/>
            <person name="Pereira M."/>
            <person name="Perotto S."/>
            <person name="Peter M."/>
            <person name="Riley R."/>
            <person name="Sitrit Y."/>
            <person name="Stielow B."/>
            <person name="Szollosi G."/>
            <person name="Zifcakova L."/>
            <person name="Stursova M."/>
            <person name="Spatafora J.W."/>
            <person name="Tedersoo L."/>
            <person name="Vaario L.-M."/>
            <person name="Yamada A."/>
            <person name="Yan M."/>
            <person name="Wang P."/>
            <person name="Xu J."/>
            <person name="Bruns T."/>
            <person name="Baldrian P."/>
            <person name="Vilgalys R."/>
            <person name="Henrissat B."/>
            <person name="Grigoriev I.V."/>
            <person name="Hibbett D."/>
            <person name="Nagy L.G."/>
            <person name="Martin F.M."/>
        </authorList>
    </citation>
    <scope>NUCLEOTIDE SEQUENCE</scope>
    <source>
        <strain evidence="1">P2</strain>
    </source>
</reference>
<name>A0ACB6Z7N0_THEGA</name>
<accession>A0ACB6Z7N0</accession>
<keyword evidence="2" id="KW-1185">Reference proteome</keyword>
<dbReference type="EMBL" id="MU118088">
    <property type="protein sequence ID" value="KAF9645514.1"/>
    <property type="molecule type" value="Genomic_DNA"/>
</dbReference>
<evidence type="ECO:0000313" key="1">
    <source>
        <dbReference type="EMBL" id="KAF9645514.1"/>
    </source>
</evidence>
<sequence length="128" mass="14067">MSTAVWVGRAGWHNSHKMSRSMNFLLGTPSHDPGAVLSGILLTEVRTTSKIGSQAPPLVGLINLRQPPSLPVAFCLSPERIQGFDRRLPAEFFESVKRVRIWPPKSSALFIASTEKSSGFDGIVWHSQ</sequence>
<evidence type="ECO:0000313" key="2">
    <source>
        <dbReference type="Proteomes" id="UP000886501"/>
    </source>
</evidence>